<dbReference type="KEGG" id="nth:Nther_2549"/>
<evidence type="ECO:0000313" key="2">
    <source>
        <dbReference type="EMBL" id="ACB86108.1"/>
    </source>
</evidence>
<organism evidence="2 3">
    <name type="scientific">Natranaerobius thermophilus (strain ATCC BAA-1301 / DSM 18059 / JW/NM-WN-LF)</name>
    <dbReference type="NCBI Taxonomy" id="457570"/>
    <lineage>
        <taxon>Bacteria</taxon>
        <taxon>Bacillati</taxon>
        <taxon>Bacillota</taxon>
        <taxon>Clostridia</taxon>
        <taxon>Natranaerobiales</taxon>
        <taxon>Natranaerobiaceae</taxon>
        <taxon>Natranaerobius</taxon>
    </lineage>
</organism>
<name>B2A1R1_NATTJ</name>
<evidence type="ECO:0000256" key="1">
    <source>
        <dbReference type="SAM" id="MobiDB-lite"/>
    </source>
</evidence>
<accession>B2A1R1</accession>
<feature type="region of interest" description="Disordered" evidence="1">
    <location>
        <begin position="48"/>
        <end position="73"/>
    </location>
</feature>
<keyword evidence="3" id="KW-1185">Reference proteome</keyword>
<dbReference type="Proteomes" id="UP000001683">
    <property type="component" value="Chromosome"/>
</dbReference>
<proteinExistence type="predicted"/>
<dbReference type="HOGENOM" id="CLU_982912_0_0_9"/>
<dbReference type="STRING" id="457570.Nther_2549"/>
<gene>
    <name evidence="2" type="ordered locus">Nther_2549</name>
</gene>
<reference evidence="2 3" key="1">
    <citation type="submission" date="2008-04" db="EMBL/GenBank/DDBJ databases">
        <title>Complete sequence of chromosome of Natranaerobius thermophilus JW/NM-WN-LF.</title>
        <authorList>
            <consortium name="US DOE Joint Genome Institute"/>
            <person name="Copeland A."/>
            <person name="Lucas S."/>
            <person name="Lapidus A."/>
            <person name="Glavina del Rio T."/>
            <person name="Dalin E."/>
            <person name="Tice H."/>
            <person name="Bruce D."/>
            <person name="Goodwin L."/>
            <person name="Pitluck S."/>
            <person name="Chertkov O."/>
            <person name="Brettin T."/>
            <person name="Detter J.C."/>
            <person name="Han C."/>
            <person name="Kuske C.R."/>
            <person name="Schmutz J."/>
            <person name="Larimer F."/>
            <person name="Land M."/>
            <person name="Hauser L."/>
            <person name="Kyrpides N."/>
            <person name="Lykidis A."/>
            <person name="Mesbah N.M."/>
            <person name="Wiegel J."/>
        </authorList>
    </citation>
    <scope>NUCLEOTIDE SEQUENCE [LARGE SCALE GENOMIC DNA]</scope>
    <source>
        <strain evidence="3">ATCC BAA-1301 / DSM 18059 / JW/NM-WN-LF</strain>
    </source>
</reference>
<reference evidence="2 3" key="2">
    <citation type="journal article" date="2011" name="J. Bacteriol.">
        <title>Complete genome sequence of the anaerobic, halophilic alkalithermophile Natranaerobius thermophilus JW/NM-WN-LF.</title>
        <authorList>
            <person name="Zhao B."/>
            <person name="Mesbah N.M."/>
            <person name="Dalin E."/>
            <person name="Goodwin L."/>
            <person name="Nolan M."/>
            <person name="Pitluck S."/>
            <person name="Chertkov O."/>
            <person name="Brettin T.S."/>
            <person name="Han J."/>
            <person name="Larimer F.W."/>
            <person name="Land M.L."/>
            <person name="Hauser L."/>
            <person name="Kyrpides N."/>
            <person name="Wiegel J."/>
        </authorList>
    </citation>
    <scope>NUCLEOTIDE SEQUENCE [LARGE SCALE GENOMIC DNA]</scope>
    <source>
        <strain evidence="3">ATCC BAA-1301 / DSM 18059 / JW/NM-WN-LF</strain>
    </source>
</reference>
<dbReference type="RefSeq" id="WP_012448951.1">
    <property type="nucleotide sequence ID" value="NC_010718.1"/>
</dbReference>
<dbReference type="AlphaFoldDB" id="B2A1R1"/>
<sequence>MRKGSYKHNQNFNNQRQDKLNLSCKKIDTLMAVLPEYLKNGTNGTTMIYKTSKNDKNKKHDKGDSSNQEHMPDKISHPIHREVLHISYRTAMDKLLKFNCQSWKSLKACYGKMLRSPNKVPVPMNKNTILIQAKTRDTLKSSKDGAMGSISCQHITALQREGNTTIITFESGWQLQVFQQLETVKNNIIDGYLILYNYNQRLYPNTSNTPFKADHGHFSDYAHENFIWPGDDFTHNQRDLQEELQGSNHLKGEVGKGEDLGKEPDSISVIYAIRDLVNNLIIH</sequence>
<evidence type="ECO:0000313" key="3">
    <source>
        <dbReference type="Proteomes" id="UP000001683"/>
    </source>
</evidence>
<dbReference type="InParanoid" id="B2A1R1"/>
<dbReference type="EMBL" id="CP001034">
    <property type="protein sequence ID" value="ACB86108.1"/>
    <property type="molecule type" value="Genomic_DNA"/>
</dbReference>
<protein>
    <submittedName>
        <fullName evidence="2">Uncharacterized protein</fullName>
    </submittedName>
</protein>